<dbReference type="Proteomes" id="UP001292094">
    <property type="component" value="Unassembled WGS sequence"/>
</dbReference>
<evidence type="ECO:0000256" key="1">
    <source>
        <dbReference type="SAM" id="MobiDB-lite"/>
    </source>
</evidence>
<reference evidence="2" key="1">
    <citation type="submission" date="2023-11" db="EMBL/GenBank/DDBJ databases">
        <title>Genome assemblies of two species of porcelain crab, Petrolisthes cinctipes and Petrolisthes manimaculis (Anomura: Porcellanidae).</title>
        <authorList>
            <person name="Angst P."/>
        </authorList>
    </citation>
    <scope>NUCLEOTIDE SEQUENCE</scope>
    <source>
        <strain evidence="2">PB745_02</strain>
        <tissue evidence="2">Gill</tissue>
    </source>
</reference>
<name>A0AAE1P3X4_9EUCA</name>
<organism evidence="2 3">
    <name type="scientific">Petrolisthes manimaculis</name>
    <dbReference type="NCBI Taxonomy" id="1843537"/>
    <lineage>
        <taxon>Eukaryota</taxon>
        <taxon>Metazoa</taxon>
        <taxon>Ecdysozoa</taxon>
        <taxon>Arthropoda</taxon>
        <taxon>Crustacea</taxon>
        <taxon>Multicrustacea</taxon>
        <taxon>Malacostraca</taxon>
        <taxon>Eumalacostraca</taxon>
        <taxon>Eucarida</taxon>
        <taxon>Decapoda</taxon>
        <taxon>Pleocyemata</taxon>
        <taxon>Anomura</taxon>
        <taxon>Galatheoidea</taxon>
        <taxon>Porcellanidae</taxon>
        <taxon>Petrolisthes</taxon>
    </lineage>
</organism>
<feature type="region of interest" description="Disordered" evidence="1">
    <location>
        <begin position="78"/>
        <end position="104"/>
    </location>
</feature>
<sequence>MLVMRYQRQEDGVEEEAAFRPCGTVAHSTIFMLSVYVWLRRAGVWGGGGRGSVAPVPVWGEVRRSWRRAWPFQAKLGGRSALRRQSPPGSLQGSPPSERSQFFG</sequence>
<dbReference type="EMBL" id="JAWZYT010003094">
    <property type="protein sequence ID" value="KAK4300232.1"/>
    <property type="molecule type" value="Genomic_DNA"/>
</dbReference>
<gene>
    <name evidence="2" type="ORF">Pmani_027568</name>
</gene>
<keyword evidence="3" id="KW-1185">Reference proteome</keyword>
<dbReference type="AlphaFoldDB" id="A0AAE1P3X4"/>
<feature type="compositionally biased region" description="Low complexity" evidence="1">
    <location>
        <begin position="85"/>
        <end position="97"/>
    </location>
</feature>
<evidence type="ECO:0000313" key="3">
    <source>
        <dbReference type="Proteomes" id="UP001292094"/>
    </source>
</evidence>
<accession>A0AAE1P3X4</accession>
<comment type="caution">
    <text evidence="2">The sequence shown here is derived from an EMBL/GenBank/DDBJ whole genome shotgun (WGS) entry which is preliminary data.</text>
</comment>
<protein>
    <submittedName>
        <fullName evidence="2">Uncharacterized protein</fullName>
    </submittedName>
</protein>
<evidence type="ECO:0000313" key="2">
    <source>
        <dbReference type="EMBL" id="KAK4300232.1"/>
    </source>
</evidence>
<proteinExistence type="predicted"/>